<evidence type="ECO:0000313" key="4">
    <source>
        <dbReference type="EMBL" id="MDQ0223905.1"/>
    </source>
</evidence>
<protein>
    <submittedName>
        <fullName evidence="4">Parallel beta-helix repeat protein</fullName>
    </submittedName>
</protein>
<keyword evidence="1" id="KW-0732">Signal</keyword>
<dbReference type="InterPro" id="IPR022441">
    <property type="entry name" value="Para_beta_helix_rpt-2"/>
</dbReference>
<feature type="domain" description="Periplasmic copper-binding protein NosD beta helix" evidence="2">
    <location>
        <begin position="247"/>
        <end position="379"/>
    </location>
</feature>
<proteinExistence type="predicted"/>
<gene>
    <name evidence="4" type="ORF">J2S02_000227</name>
</gene>
<dbReference type="SMART" id="SM00710">
    <property type="entry name" value="PbH1"/>
    <property type="match status" value="8"/>
</dbReference>
<dbReference type="InterPro" id="IPR024535">
    <property type="entry name" value="RHGA/B-epi-like_pectate_lyase"/>
</dbReference>
<comment type="caution">
    <text evidence="4">The sequence shown here is derived from an EMBL/GenBank/DDBJ whole genome shotgun (WGS) entry which is preliminary data.</text>
</comment>
<dbReference type="RefSeq" id="WP_095298718.1">
    <property type="nucleotide sequence ID" value="NZ_CADEPK010000205.1"/>
</dbReference>
<dbReference type="InterPro" id="IPR012334">
    <property type="entry name" value="Pectin_lyas_fold"/>
</dbReference>
<dbReference type="Gene3D" id="2.160.20.10">
    <property type="entry name" value="Single-stranded right-handed beta-helix, Pectin lyase-like"/>
    <property type="match status" value="1"/>
</dbReference>
<keyword evidence="5" id="KW-1185">Reference proteome</keyword>
<organism evidence="4 5">
    <name type="scientific">Metabacillus niabensis</name>
    <dbReference type="NCBI Taxonomy" id="324854"/>
    <lineage>
        <taxon>Bacteria</taxon>
        <taxon>Bacillati</taxon>
        <taxon>Bacillota</taxon>
        <taxon>Bacilli</taxon>
        <taxon>Bacillales</taxon>
        <taxon>Bacillaceae</taxon>
        <taxon>Metabacillus</taxon>
    </lineage>
</organism>
<dbReference type="SUPFAM" id="SSF51126">
    <property type="entry name" value="Pectin lyase-like"/>
    <property type="match status" value="1"/>
</dbReference>
<dbReference type="InterPro" id="IPR007742">
    <property type="entry name" value="NosD_dom"/>
</dbReference>
<dbReference type="InterPro" id="IPR006626">
    <property type="entry name" value="PbH1"/>
</dbReference>
<evidence type="ECO:0000313" key="5">
    <source>
        <dbReference type="Proteomes" id="UP001232245"/>
    </source>
</evidence>
<sequence>MKMLKYGCMLLVVFFLSLVYVLPHAHAEETVNAADFGARPGVQASQTNALHSAMRYFYDRGVEGTVYIPAGTYYVAEELRFYKGVNIVGAGMGRTIIKKMESAGSYIVGNPVLPSNSIELNVTVSDLTFDGDRTNRAAKGLSQIGGMLIDKKITDLTLDRIEIRDTTNGAILRRMQNSAIKNSKFDRTSGHSIATGDENYPVGEFTNVSITNNEITNSTGGSGINLSRATYTTVSNNRIINSRQQQDSYGGIRIPNGGAYNTVTNNVIEKYPRGIFILSGAHHNTITGNTVIDSNIHGILIQADNNTVSQNSIQQNDRTLNPESVVRIAPGSYNKLVNNEIITYSGYRNPGIRLTGASLSNEVLNNRIKTDGTLVSNEAGSTNIIQGNVKIN</sequence>
<dbReference type="NCBIfam" id="TIGR03804">
    <property type="entry name" value="para_beta_helix"/>
    <property type="match status" value="1"/>
</dbReference>
<feature type="chain" id="PRO_5045959772" evidence="1">
    <location>
        <begin position="28"/>
        <end position="392"/>
    </location>
</feature>
<feature type="signal peptide" evidence="1">
    <location>
        <begin position="1"/>
        <end position="27"/>
    </location>
</feature>
<evidence type="ECO:0000259" key="3">
    <source>
        <dbReference type="Pfam" id="PF12708"/>
    </source>
</evidence>
<feature type="domain" description="Rhamnogalacturonase A/B/Epimerase-like pectate lyase" evidence="3">
    <location>
        <begin position="31"/>
        <end position="242"/>
    </location>
</feature>
<dbReference type="Pfam" id="PF12708">
    <property type="entry name" value="Pect-lyase_RHGA_epim"/>
    <property type="match status" value="1"/>
</dbReference>
<evidence type="ECO:0000259" key="2">
    <source>
        <dbReference type="Pfam" id="PF05048"/>
    </source>
</evidence>
<evidence type="ECO:0000256" key="1">
    <source>
        <dbReference type="SAM" id="SignalP"/>
    </source>
</evidence>
<name>A0ABT9YVS1_9BACI</name>
<accession>A0ABT9YVS1</accession>
<dbReference type="Pfam" id="PF05048">
    <property type="entry name" value="NosD"/>
    <property type="match status" value="1"/>
</dbReference>
<dbReference type="EMBL" id="JAUSTZ010000001">
    <property type="protein sequence ID" value="MDQ0223905.1"/>
    <property type="molecule type" value="Genomic_DNA"/>
</dbReference>
<dbReference type="InterPro" id="IPR011050">
    <property type="entry name" value="Pectin_lyase_fold/virulence"/>
</dbReference>
<dbReference type="Proteomes" id="UP001232245">
    <property type="component" value="Unassembled WGS sequence"/>
</dbReference>
<reference evidence="4 5" key="1">
    <citation type="submission" date="2023-07" db="EMBL/GenBank/DDBJ databases">
        <title>Genomic Encyclopedia of Type Strains, Phase IV (KMG-IV): sequencing the most valuable type-strain genomes for metagenomic binning, comparative biology and taxonomic classification.</title>
        <authorList>
            <person name="Goeker M."/>
        </authorList>
    </citation>
    <scope>NUCLEOTIDE SEQUENCE [LARGE SCALE GENOMIC DNA]</scope>
    <source>
        <strain evidence="4 5">DSM 17723</strain>
    </source>
</reference>